<keyword evidence="2" id="KW-1185">Reference proteome</keyword>
<organism evidence="1 2">
    <name type="scientific">Planoprotostelium fungivorum</name>
    <dbReference type="NCBI Taxonomy" id="1890364"/>
    <lineage>
        <taxon>Eukaryota</taxon>
        <taxon>Amoebozoa</taxon>
        <taxon>Evosea</taxon>
        <taxon>Variosea</taxon>
        <taxon>Cavosteliida</taxon>
        <taxon>Cavosteliaceae</taxon>
        <taxon>Planoprotostelium</taxon>
    </lineage>
</organism>
<protein>
    <submittedName>
        <fullName evidence="1">Uncharacterized protein</fullName>
    </submittedName>
</protein>
<accession>A0A2P6NKQ4</accession>
<dbReference type="EMBL" id="MDYQ01000061">
    <property type="protein sequence ID" value="PRP84509.1"/>
    <property type="molecule type" value="Genomic_DNA"/>
</dbReference>
<dbReference type="AlphaFoldDB" id="A0A2P6NKQ4"/>
<gene>
    <name evidence="1" type="ORF">PROFUN_05844</name>
</gene>
<reference evidence="1 2" key="1">
    <citation type="journal article" date="2018" name="Genome Biol. Evol.">
        <title>Multiple Roots of Fruiting Body Formation in Amoebozoa.</title>
        <authorList>
            <person name="Hillmann F."/>
            <person name="Forbes G."/>
            <person name="Novohradska S."/>
            <person name="Ferling I."/>
            <person name="Riege K."/>
            <person name="Groth M."/>
            <person name="Westermann M."/>
            <person name="Marz M."/>
            <person name="Spaller T."/>
            <person name="Winckler T."/>
            <person name="Schaap P."/>
            <person name="Glockner G."/>
        </authorList>
    </citation>
    <scope>NUCLEOTIDE SEQUENCE [LARGE SCALE GENOMIC DNA]</scope>
    <source>
        <strain evidence="1 2">Jena</strain>
    </source>
</reference>
<dbReference type="InParanoid" id="A0A2P6NKQ4"/>
<comment type="caution">
    <text evidence="1">The sequence shown here is derived from an EMBL/GenBank/DDBJ whole genome shotgun (WGS) entry which is preliminary data.</text>
</comment>
<evidence type="ECO:0000313" key="2">
    <source>
        <dbReference type="Proteomes" id="UP000241769"/>
    </source>
</evidence>
<proteinExistence type="predicted"/>
<evidence type="ECO:0000313" key="1">
    <source>
        <dbReference type="EMBL" id="PRP84509.1"/>
    </source>
</evidence>
<sequence length="235" mass="26020">MARLGVIRSCFVHLHGGQPGCRSCHFALKISFLTILRGSKPKTLQAHGSSVCKAKNMNHTGLIERPEEDAFNYAPQRVCIHDDQLFYGPLDQDNRKTKWEDGTLSIPDRRAGGCLCRSAVGGGQKSRILFNPTSRYALWSRLDGDSFTNQLVAVTFDLVSIDPSEYTNESERLFVDYRRGGAGVGLYCCKHINCRRLVPTVGPKLLVESNSDDTVCAYAFDVQPGGRRSIESTTT</sequence>
<dbReference type="Proteomes" id="UP000241769">
    <property type="component" value="Unassembled WGS sequence"/>
</dbReference>
<name>A0A2P6NKQ4_9EUKA</name>